<accession>A0ABY1WV10</accession>
<dbReference type="Proteomes" id="UP000292544">
    <property type="component" value="Unassembled WGS sequence"/>
</dbReference>
<feature type="transmembrane region" description="Helical" evidence="2">
    <location>
        <begin position="7"/>
        <end position="26"/>
    </location>
</feature>
<proteinExistence type="predicted"/>
<dbReference type="EMBL" id="SHLY01000001">
    <property type="protein sequence ID" value="TAA48352.1"/>
    <property type="molecule type" value="Genomic_DNA"/>
</dbReference>
<evidence type="ECO:0000256" key="2">
    <source>
        <dbReference type="SAM" id="Phobius"/>
    </source>
</evidence>
<keyword evidence="2" id="KW-1133">Transmembrane helix</keyword>
<gene>
    <name evidence="3" type="ORF">EXY25_03735</name>
</gene>
<evidence type="ECO:0000313" key="3">
    <source>
        <dbReference type="EMBL" id="TAA48352.1"/>
    </source>
</evidence>
<sequence length="237" mass="26106">MIELSWIWYPYAIVFMLLTVYLIKAFVQDDGISFGLIPLIAQLVTFPCLFGLMLGFDILPEQPYLLFGISCVLGLSGFWLFFGVCTCPYPCQWADEDEDEDENEDDEELAPIKQDASAEESDTIEEVTPVESAISSTYRLAIATDGVVSLDGYRPPVDPAEFGRSFATLFSANASPDELEKALDTIGDAETSQSKEDDDEDEDLGIIGVSIYFAFIAPSIYLGVQVALSEAVKLGWL</sequence>
<feature type="transmembrane region" description="Helical" evidence="2">
    <location>
        <begin position="64"/>
        <end position="82"/>
    </location>
</feature>
<feature type="compositionally biased region" description="Acidic residues" evidence="1">
    <location>
        <begin position="96"/>
        <end position="109"/>
    </location>
</feature>
<dbReference type="RefSeq" id="WP_130565757.1">
    <property type="nucleotide sequence ID" value="NZ_SHLY01000001.1"/>
</dbReference>
<evidence type="ECO:0000313" key="4">
    <source>
        <dbReference type="Proteomes" id="UP000292544"/>
    </source>
</evidence>
<reference evidence="4" key="1">
    <citation type="submission" date="2019-02" db="EMBL/GenBank/DDBJ databases">
        <title>Draft genome sequence of Muricauda sp. 176CP4-71.</title>
        <authorList>
            <person name="Park J.-S."/>
        </authorList>
    </citation>
    <scope>NUCLEOTIDE SEQUENCE [LARGE SCALE GENOMIC DNA]</scope>
    <source>
        <strain evidence="4">176GS2-150</strain>
    </source>
</reference>
<name>A0ABY1WV10_9GAMM</name>
<keyword evidence="4" id="KW-1185">Reference proteome</keyword>
<protein>
    <submittedName>
        <fullName evidence="3">Uncharacterized protein</fullName>
    </submittedName>
</protein>
<feature type="transmembrane region" description="Helical" evidence="2">
    <location>
        <begin position="32"/>
        <end position="52"/>
    </location>
</feature>
<keyword evidence="2" id="KW-0812">Transmembrane</keyword>
<organism evidence="3 4">
    <name type="scientific">Corallincola spongiicola</name>
    <dbReference type="NCBI Taxonomy" id="2520508"/>
    <lineage>
        <taxon>Bacteria</taxon>
        <taxon>Pseudomonadati</taxon>
        <taxon>Pseudomonadota</taxon>
        <taxon>Gammaproteobacteria</taxon>
        <taxon>Alteromonadales</taxon>
        <taxon>Psychromonadaceae</taxon>
        <taxon>Corallincola</taxon>
    </lineage>
</organism>
<feature type="region of interest" description="Disordered" evidence="1">
    <location>
        <begin position="96"/>
        <end position="126"/>
    </location>
</feature>
<comment type="caution">
    <text evidence="3">The sequence shown here is derived from an EMBL/GenBank/DDBJ whole genome shotgun (WGS) entry which is preliminary data.</text>
</comment>
<keyword evidence="2" id="KW-0472">Membrane</keyword>
<evidence type="ECO:0000256" key="1">
    <source>
        <dbReference type="SAM" id="MobiDB-lite"/>
    </source>
</evidence>